<evidence type="ECO:0000256" key="1">
    <source>
        <dbReference type="SAM" id="MobiDB-lite"/>
    </source>
</evidence>
<keyword evidence="3" id="KW-1185">Reference proteome</keyword>
<evidence type="ECO:0000313" key="2">
    <source>
        <dbReference type="EMBL" id="RYR61901.1"/>
    </source>
</evidence>
<name>A0A445DFE4_ARAHY</name>
<dbReference type="AlphaFoldDB" id="A0A445DFE4"/>
<protein>
    <submittedName>
        <fullName evidence="2">Uncharacterized protein</fullName>
    </submittedName>
</protein>
<comment type="caution">
    <text evidence="2">The sequence shown here is derived from an EMBL/GenBank/DDBJ whole genome shotgun (WGS) entry which is preliminary data.</text>
</comment>
<organism evidence="2 3">
    <name type="scientific">Arachis hypogaea</name>
    <name type="common">Peanut</name>
    <dbReference type="NCBI Taxonomy" id="3818"/>
    <lineage>
        <taxon>Eukaryota</taxon>
        <taxon>Viridiplantae</taxon>
        <taxon>Streptophyta</taxon>
        <taxon>Embryophyta</taxon>
        <taxon>Tracheophyta</taxon>
        <taxon>Spermatophyta</taxon>
        <taxon>Magnoliopsida</taxon>
        <taxon>eudicotyledons</taxon>
        <taxon>Gunneridae</taxon>
        <taxon>Pentapetalae</taxon>
        <taxon>rosids</taxon>
        <taxon>fabids</taxon>
        <taxon>Fabales</taxon>
        <taxon>Fabaceae</taxon>
        <taxon>Papilionoideae</taxon>
        <taxon>50 kb inversion clade</taxon>
        <taxon>dalbergioids sensu lato</taxon>
        <taxon>Dalbergieae</taxon>
        <taxon>Pterocarpus clade</taxon>
        <taxon>Arachis</taxon>
    </lineage>
</organism>
<feature type="region of interest" description="Disordered" evidence="1">
    <location>
        <begin position="174"/>
        <end position="219"/>
    </location>
</feature>
<sequence length="250" mass="27911">MPKSVQIIRSSISNPDPNKLSSIYVPVDVEEFSDKNAGHHCYKSEELRSIASDEDACQPPVFPQNNVDASVSQIRLELGMEFETLNHFKKTIQKFNINIGRSIFFSRLDTREGEKGRNKWRPLLTGDDAGNVYKVQCLPVKYLRPPVLSQEFWEKLDTVPILLPCYRKSIGRHSLKRDKRNDGPAEPGHNKKSYKKRKEAMAGGNGAPQEHVAAGDEDPNLLAEMYWEKTLEVADAEAAGTGEGSGSATP</sequence>
<evidence type="ECO:0000313" key="3">
    <source>
        <dbReference type="Proteomes" id="UP000289738"/>
    </source>
</evidence>
<reference evidence="2 3" key="1">
    <citation type="submission" date="2019-01" db="EMBL/GenBank/DDBJ databases">
        <title>Sequencing of cultivated peanut Arachis hypogaea provides insights into genome evolution and oil improvement.</title>
        <authorList>
            <person name="Chen X."/>
        </authorList>
    </citation>
    <scope>NUCLEOTIDE SEQUENCE [LARGE SCALE GENOMIC DNA]</scope>
    <source>
        <strain evidence="3">cv. Fuhuasheng</strain>
        <tissue evidence="2">Leaves</tissue>
    </source>
</reference>
<gene>
    <name evidence="2" type="ORF">Ahy_A04g019147</name>
</gene>
<accession>A0A445DFE4</accession>
<proteinExistence type="predicted"/>
<dbReference type="Proteomes" id="UP000289738">
    <property type="component" value="Chromosome A04"/>
</dbReference>
<dbReference type="EMBL" id="SDMP01000004">
    <property type="protein sequence ID" value="RYR61901.1"/>
    <property type="molecule type" value="Genomic_DNA"/>
</dbReference>